<dbReference type="InterPro" id="IPR029149">
    <property type="entry name" value="Creatin/AminoP/Spt16_N"/>
</dbReference>
<dbReference type="PANTHER" id="PTHR43226">
    <property type="entry name" value="XAA-PRO AMINOPEPTIDASE 3"/>
    <property type="match status" value="1"/>
</dbReference>
<evidence type="ECO:0000259" key="8">
    <source>
        <dbReference type="Pfam" id="PF00557"/>
    </source>
</evidence>
<organism evidence="10 11">
    <name type="scientific">Salinicola corii</name>
    <dbReference type="NCBI Taxonomy" id="2606937"/>
    <lineage>
        <taxon>Bacteria</taxon>
        <taxon>Pseudomonadati</taxon>
        <taxon>Pseudomonadota</taxon>
        <taxon>Gammaproteobacteria</taxon>
        <taxon>Oceanospirillales</taxon>
        <taxon>Halomonadaceae</taxon>
        <taxon>Salinicola</taxon>
    </lineage>
</organism>
<feature type="binding site" evidence="7">
    <location>
        <position position="384"/>
    </location>
    <ligand>
        <name>Mn(2+)</name>
        <dbReference type="ChEBI" id="CHEBI:29035"/>
        <label>1</label>
    </ligand>
</feature>
<evidence type="ECO:0000313" key="11">
    <source>
        <dbReference type="Proteomes" id="UP000466024"/>
    </source>
</evidence>
<dbReference type="InterPro" id="IPR001131">
    <property type="entry name" value="Peptidase_M24B_aminopep-P_CS"/>
</dbReference>
<evidence type="ECO:0000313" key="10">
    <source>
        <dbReference type="EMBL" id="KAA0019274.1"/>
    </source>
</evidence>
<dbReference type="InterPro" id="IPR000994">
    <property type="entry name" value="Pept_M24"/>
</dbReference>
<dbReference type="GO" id="GO:0004177">
    <property type="term" value="F:aminopeptidase activity"/>
    <property type="evidence" value="ECO:0007669"/>
    <property type="project" value="TreeGrafter"/>
</dbReference>
<dbReference type="InterPro" id="IPR022846">
    <property type="entry name" value="X_Pro_dipept"/>
</dbReference>
<dbReference type="SUPFAM" id="SSF55920">
    <property type="entry name" value="Creatinase/aminopeptidase"/>
    <property type="match status" value="1"/>
</dbReference>
<dbReference type="GO" id="GO:0102009">
    <property type="term" value="F:proline dipeptidase activity"/>
    <property type="evidence" value="ECO:0007669"/>
    <property type="project" value="UniProtKB-EC"/>
</dbReference>
<keyword evidence="11" id="KW-1185">Reference proteome</keyword>
<comment type="catalytic activity">
    <reaction evidence="7">
        <text>Xaa-L-Pro dipeptide + H2O = an L-alpha-amino acid + L-proline</text>
        <dbReference type="Rhea" id="RHEA:76407"/>
        <dbReference type="ChEBI" id="CHEBI:15377"/>
        <dbReference type="ChEBI" id="CHEBI:59869"/>
        <dbReference type="ChEBI" id="CHEBI:60039"/>
        <dbReference type="ChEBI" id="CHEBI:195196"/>
        <dbReference type="EC" id="3.4.13.9"/>
    </reaction>
</comment>
<comment type="cofactor">
    <cofactor evidence="7">
        <name>Mn(2+)</name>
        <dbReference type="ChEBI" id="CHEBI:29035"/>
    </cofactor>
    <text evidence="7">Binds 2 manganese ions per subunit.</text>
</comment>
<feature type="binding site" evidence="7">
    <location>
        <position position="257"/>
    </location>
    <ligand>
        <name>Mn(2+)</name>
        <dbReference type="ChEBI" id="CHEBI:29035"/>
        <label>1</label>
    </ligand>
</feature>
<sequence>MTSQTDSAETRQRAHLERLEAAYASILATQGFDAVLIYSGHAGVHFADDQETSFKGYGHFVHWTGASHHQHDWLLIQPGSKPRWYYYAPADFWHLATLAPTGVLAEMLTLEPLRDTGWPPPRQISARRLAVIGNLDASSMPLGAELNPPALLAALDELRMRKDDYERHCLFVANQWALAGHEAARAAFADGAGELDIQLAYLAATRQRESQVPYQNIIGINHHAGTLHYQHYDVEAPDVPRSLLVDAGHAHAGYAADITRTWASAHADPLFERLVQGVKDYQRRLIARLAPGLDFVDLHRDMHRHLAELLVETRLISISAEAAVECGLTRAFCPHGLGHSLGIQVHDVGGRQRDNRGTPLPPPAADPALRLTRVLDAGMVVTIEPGLYVIPMLLAPFRHGAQRDAVDWSVVDRLQDHGGIRIEDNVIVTTDGHDNLTQDKLIAEG</sequence>
<feature type="domain" description="Xaa-Pro dipeptidase N-terminal" evidence="9">
    <location>
        <begin position="13"/>
        <end position="155"/>
    </location>
</feature>
<evidence type="ECO:0000256" key="5">
    <source>
        <dbReference type="ARBA" id="ARBA00023049"/>
    </source>
</evidence>
<proteinExistence type="inferred from homology"/>
<dbReference type="InterPro" id="IPR052433">
    <property type="entry name" value="X-Pro_dipept-like"/>
</dbReference>
<dbReference type="PANTHER" id="PTHR43226:SF8">
    <property type="entry name" value="XAA-PRO DIPEPTIDASE"/>
    <property type="match status" value="1"/>
</dbReference>
<dbReference type="GO" id="GO:0046872">
    <property type="term" value="F:metal ion binding"/>
    <property type="evidence" value="ECO:0007669"/>
    <property type="project" value="UniProtKB-KW"/>
</dbReference>
<comment type="function">
    <text evidence="7">Splits dipeptides with a prolyl residue in the C-terminal position.</text>
</comment>
<protein>
    <recommendedName>
        <fullName evidence="7">Xaa-Pro dipeptidase</fullName>
        <shortName evidence="7">X-Pro dipeptidase</shortName>
        <ecNumber evidence="7">3.4.13.9</ecNumber>
    </recommendedName>
    <alternativeName>
        <fullName evidence="7">Imidodipeptidase</fullName>
    </alternativeName>
    <alternativeName>
        <fullName evidence="7">Proline dipeptidase</fullName>
        <shortName evidence="7">Prolidase</shortName>
    </alternativeName>
</protein>
<comment type="similarity">
    <text evidence="7">Belongs to the peptidase M24B family. Bacterial-type prolidase subfamily.</text>
</comment>
<evidence type="ECO:0000259" key="9">
    <source>
        <dbReference type="Pfam" id="PF21216"/>
    </source>
</evidence>
<keyword evidence="2 7" id="KW-0479">Metal-binding</keyword>
<dbReference type="GO" id="GO:0016795">
    <property type="term" value="F:phosphoric triester hydrolase activity"/>
    <property type="evidence" value="ECO:0007669"/>
    <property type="project" value="InterPro"/>
</dbReference>
<dbReference type="PROSITE" id="PS00491">
    <property type="entry name" value="PROLINE_PEPTIDASE"/>
    <property type="match status" value="1"/>
</dbReference>
<reference evidence="10 11" key="1">
    <citation type="submission" date="2019-08" db="EMBL/GenBank/DDBJ databases">
        <title>Bioinformatics analysis of the strain L3 and L5.</title>
        <authorList>
            <person name="Li X."/>
        </authorList>
    </citation>
    <scope>NUCLEOTIDE SEQUENCE [LARGE SCALE GENOMIC DNA]</scope>
    <source>
        <strain evidence="10 11">L3</strain>
    </source>
</reference>
<feature type="binding site" evidence="7">
    <location>
        <position position="339"/>
    </location>
    <ligand>
        <name>Mn(2+)</name>
        <dbReference type="ChEBI" id="CHEBI:29035"/>
        <label>1</label>
    </ligand>
</feature>
<dbReference type="AlphaFoldDB" id="A0A640WG89"/>
<evidence type="ECO:0000256" key="3">
    <source>
        <dbReference type="ARBA" id="ARBA00022801"/>
    </source>
</evidence>
<evidence type="ECO:0000256" key="1">
    <source>
        <dbReference type="ARBA" id="ARBA00022670"/>
    </source>
</evidence>
<evidence type="ECO:0000256" key="6">
    <source>
        <dbReference type="ARBA" id="ARBA00023211"/>
    </source>
</evidence>
<dbReference type="HAMAP" id="MF_01279">
    <property type="entry name" value="X_Pro_dipeptid"/>
    <property type="match status" value="1"/>
</dbReference>
<dbReference type="GO" id="GO:0006508">
    <property type="term" value="P:proteolysis"/>
    <property type="evidence" value="ECO:0007669"/>
    <property type="project" value="UniProtKB-KW"/>
</dbReference>
<evidence type="ECO:0000256" key="4">
    <source>
        <dbReference type="ARBA" id="ARBA00022997"/>
    </source>
</evidence>
<feature type="domain" description="Peptidase M24" evidence="8">
    <location>
        <begin position="173"/>
        <end position="429"/>
    </location>
</feature>
<dbReference type="Gene3D" id="3.90.230.10">
    <property type="entry name" value="Creatinase/methionine aminopeptidase superfamily"/>
    <property type="match status" value="1"/>
</dbReference>
<gene>
    <name evidence="7 10" type="primary">pepQ</name>
    <name evidence="10" type="ORF">F0A16_08055</name>
</gene>
<keyword evidence="5 7" id="KW-0482">Metalloprotease</keyword>
<dbReference type="Proteomes" id="UP000466024">
    <property type="component" value="Unassembled WGS sequence"/>
</dbReference>
<feature type="binding site" evidence="7">
    <location>
        <position position="423"/>
    </location>
    <ligand>
        <name>Mn(2+)</name>
        <dbReference type="ChEBI" id="CHEBI:29035"/>
        <label>1</label>
    </ligand>
</feature>
<dbReference type="GO" id="GO:0008235">
    <property type="term" value="F:metalloexopeptidase activity"/>
    <property type="evidence" value="ECO:0007669"/>
    <property type="project" value="UniProtKB-UniRule"/>
</dbReference>
<evidence type="ECO:0000256" key="2">
    <source>
        <dbReference type="ARBA" id="ARBA00022723"/>
    </source>
</evidence>
<dbReference type="NCBIfam" id="NF010133">
    <property type="entry name" value="PRK13607.1"/>
    <property type="match status" value="1"/>
</dbReference>
<feature type="binding site" evidence="7">
    <location>
        <position position="423"/>
    </location>
    <ligand>
        <name>Mn(2+)</name>
        <dbReference type="ChEBI" id="CHEBI:29035"/>
        <label>2</label>
    </ligand>
</feature>
<keyword evidence="4 7" id="KW-0224">Dipeptidase</keyword>
<dbReference type="GO" id="GO:0005829">
    <property type="term" value="C:cytosol"/>
    <property type="evidence" value="ECO:0007669"/>
    <property type="project" value="TreeGrafter"/>
</dbReference>
<evidence type="ECO:0000256" key="7">
    <source>
        <dbReference type="HAMAP-Rule" id="MF_01279"/>
    </source>
</evidence>
<comment type="caution">
    <text evidence="10">The sequence shown here is derived from an EMBL/GenBank/DDBJ whole genome shotgun (WGS) entry which is preliminary data.</text>
</comment>
<dbReference type="Pfam" id="PF00557">
    <property type="entry name" value="Peptidase_M24"/>
    <property type="match status" value="1"/>
</dbReference>
<accession>A0A640WG89</accession>
<feature type="binding site" evidence="7">
    <location>
        <position position="246"/>
    </location>
    <ligand>
        <name>Mn(2+)</name>
        <dbReference type="ChEBI" id="CHEBI:29035"/>
        <label>2</label>
    </ligand>
</feature>
<dbReference type="InterPro" id="IPR036005">
    <property type="entry name" value="Creatinase/aminopeptidase-like"/>
</dbReference>
<name>A0A640WG89_9GAMM</name>
<dbReference type="EMBL" id="VTPX01000003">
    <property type="protein sequence ID" value="KAA0019274.1"/>
    <property type="molecule type" value="Genomic_DNA"/>
</dbReference>
<keyword evidence="3 7" id="KW-0378">Hydrolase</keyword>
<dbReference type="Pfam" id="PF21216">
    <property type="entry name" value="PepQ_N"/>
    <property type="match status" value="1"/>
</dbReference>
<dbReference type="EC" id="3.4.13.9" evidence="7"/>
<keyword evidence="6 7" id="KW-0464">Manganese</keyword>
<feature type="binding site" evidence="7">
    <location>
        <position position="257"/>
    </location>
    <ligand>
        <name>Mn(2+)</name>
        <dbReference type="ChEBI" id="CHEBI:29035"/>
        <label>2</label>
    </ligand>
</feature>
<keyword evidence="1 7" id="KW-0645">Protease</keyword>
<dbReference type="InterPro" id="IPR048819">
    <property type="entry name" value="PepQ_N"/>
</dbReference>
<dbReference type="Gene3D" id="3.40.350.10">
    <property type="entry name" value="Creatinase/prolidase N-terminal domain"/>
    <property type="match status" value="1"/>
</dbReference>
<dbReference type="RefSeq" id="WP_149434862.1">
    <property type="nucleotide sequence ID" value="NZ_VTPX01000003.1"/>
</dbReference>